<dbReference type="AlphaFoldDB" id="A0A3P7F3J5"/>
<evidence type="ECO:0000313" key="3">
    <source>
        <dbReference type="Proteomes" id="UP000275846"/>
    </source>
</evidence>
<keyword evidence="3" id="KW-1185">Reference proteome</keyword>
<dbReference type="EMBL" id="UYSU01046671">
    <property type="protein sequence ID" value="VDM05608.1"/>
    <property type="molecule type" value="Genomic_DNA"/>
</dbReference>
<gene>
    <name evidence="2" type="ORF">SSLN_LOCUS19222</name>
</gene>
<accession>A0A3P7F3J5</accession>
<organism evidence="2 3">
    <name type="scientific">Schistocephalus solidus</name>
    <name type="common">Tapeworm</name>
    <dbReference type="NCBI Taxonomy" id="70667"/>
    <lineage>
        <taxon>Eukaryota</taxon>
        <taxon>Metazoa</taxon>
        <taxon>Spiralia</taxon>
        <taxon>Lophotrochozoa</taxon>
        <taxon>Platyhelminthes</taxon>
        <taxon>Cestoda</taxon>
        <taxon>Eucestoda</taxon>
        <taxon>Diphyllobothriidea</taxon>
        <taxon>Diphyllobothriidae</taxon>
        <taxon>Schistocephalus</taxon>
    </lineage>
</organism>
<evidence type="ECO:0000256" key="1">
    <source>
        <dbReference type="SAM" id="MobiDB-lite"/>
    </source>
</evidence>
<reference evidence="2 3" key="1">
    <citation type="submission" date="2018-11" db="EMBL/GenBank/DDBJ databases">
        <authorList>
            <consortium name="Pathogen Informatics"/>
        </authorList>
    </citation>
    <scope>NUCLEOTIDE SEQUENCE [LARGE SCALE GENOMIC DNA]</scope>
    <source>
        <strain evidence="2 3">NST_G2</strain>
    </source>
</reference>
<proteinExistence type="predicted"/>
<dbReference type="OrthoDB" id="6310243at2759"/>
<evidence type="ECO:0000313" key="2">
    <source>
        <dbReference type="EMBL" id="VDM05608.1"/>
    </source>
</evidence>
<sequence length="119" mass="13400">MPYLDHPSQPRASRADPLLAPEPYDAGHNIPGKRLYSLRQTQQLADEFTIELIQLARHAFPNLPPTDRDDLVLDGFISGLRDCAVSSHFTLNPPTNLTNALQLCRWYDSHPIHGFLSVN</sequence>
<name>A0A3P7F3J5_SCHSO</name>
<dbReference type="Proteomes" id="UP000275846">
    <property type="component" value="Unassembled WGS sequence"/>
</dbReference>
<feature type="region of interest" description="Disordered" evidence="1">
    <location>
        <begin position="1"/>
        <end position="26"/>
    </location>
</feature>
<protein>
    <submittedName>
        <fullName evidence="2">Uncharacterized protein</fullName>
    </submittedName>
</protein>